<dbReference type="Proteomes" id="UP000553459">
    <property type="component" value="Unassembled WGS sequence"/>
</dbReference>
<proteinExistence type="predicted"/>
<dbReference type="InterPro" id="IPR010272">
    <property type="entry name" value="T6SS_TssF"/>
</dbReference>
<accession>A0A845PPH0</accession>
<keyword evidence="1" id="KW-0175">Coiled coil</keyword>
<comment type="caution">
    <text evidence="2">The sequence shown here is derived from an EMBL/GenBank/DDBJ whole genome shotgun (WGS) entry which is preliminary data.</text>
</comment>
<evidence type="ECO:0008006" key="4">
    <source>
        <dbReference type="Google" id="ProtNLM"/>
    </source>
</evidence>
<evidence type="ECO:0000313" key="2">
    <source>
        <dbReference type="EMBL" id="NAW50022.1"/>
    </source>
</evidence>
<feature type="coiled-coil region" evidence="1">
    <location>
        <begin position="424"/>
        <end position="451"/>
    </location>
</feature>
<evidence type="ECO:0000256" key="1">
    <source>
        <dbReference type="SAM" id="Coils"/>
    </source>
</evidence>
<gene>
    <name evidence="2" type="ORF">GNY06_00975</name>
</gene>
<name>A0A845PPH0_9FLAO</name>
<dbReference type="EMBL" id="JAAABJ010000142">
    <property type="protein sequence ID" value="NAW50022.1"/>
    <property type="molecule type" value="Genomic_DNA"/>
</dbReference>
<keyword evidence="3" id="KW-1185">Reference proteome</keyword>
<dbReference type="AlphaFoldDB" id="A0A845PPH0"/>
<reference evidence="2 3" key="1">
    <citation type="submission" date="2019-11" db="EMBL/GenBank/DDBJ databases">
        <title>Characterization of Elizabethkingia argenteiflava sp. nov., isolated from inner surface of Soybean Pods.</title>
        <authorList>
            <person name="Mo S."/>
        </authorList>
    </citation>
    <scope>NUCLEOTIDE SEQUENCE [LARGE SCALE GENOMIC DNA]</scope>
    <source>
        <strain evidence="2 3">YB22</strain>
    </source>
</reference>
<dbReference type="Pfam" id="PF05947">
    <property type="entry name" value="T6SS_TssF"/>
    <property type="match status" value="1"/>
</dbReference>
<organism evidence="2 3">
    <name type="scientific">Elizabethkingia argenteiflava</name>
    <dbReference type="NCBI Taxonomy" id="2681556"/>
    <lineage>
        <taxon>Bacteria</taxon>
        <taxon>Pseudomonadati</taxon>
        <taxon>Bacteroidota</taxon>
        <taxon>Flavobacteriia</taxon>
        <taxon>Flavobacteriales</taxon>
        <taxon>Weeksellaceae</taxon>
        <taxon>Elizabethkingia</taxon>
    </lineage>
</organism>
<sequence>MNEKINVHSKESIKARMLQNAAKIWGLKNTSSIDPFVRLLIEAFSAELFRANIEVHSTEQRILERLAKILTPSVYTHPQPAHAIGTTLPLESIEILPANSEFVIERQFSSSSKTASDIQIDIPFTPVGNMVLTKMHVDVLWMGNTFFTLDRNYNKIPIALTNNNPLAYNRVKMGIDVSMYTNEELPDKLSFYCTNPTFEHIDFVFKLLAFVNIKNHDNELPVSSGLTYAGTLEVSGYEEIFNAQNIHTKIEENIKNIYKEKFIEVSGIKKAIIEEGIPDDLIPFTNNTAVKKHLSQKKYIWLDIDFPPQYSAEILENFSFLLNAFPVYNRGWRSNESSLDIMGNNIPLATNVGEHFLYVENVIDDHGNQYSEIPFSESAELRRGLYTVRSGGMERFTTRNAVDMISNLLELTRDEVAAFGILEKDEVSNVLTNMTTQMKLLEKKVNSIKQSEVHQLNYVIVDLIADVNNIKADYWVSHCELANNIRAGSELAMLKLSHSSVFRNLTLLTETLGGHEDQKGSNAVEAYKYALTTRDRLITIEDIKSYCQFVLRNPMKSVEVRRVTIISSKPKEGFIRAIEIEIIPDDYHYWGKKYWDHQAVALKHQIMSRGIDGVEYIVKIKKELNDE</sequence>
<dbReference type="RefSeq" id="WP_166518404.1">
    <property type="nucleotide sequence ID" value="NZ_JAAABJ010000142.1"/>
</dbReference>
<protein>
    <recommendedName>
        <fullName evidence="4">Type VI secretion system baseplate subunit TssF</fullName>
    </recommendedName>
</protein>
<evidence type="ECO:0000313" key="3">
    <source>
        <dbReference type="Proteomes" id="UP000553459"/>
    </source>
</evidence>